<evidence type="ECO:0000313" key="3">
    <source>
        <dbReference type="EMBL" id="QSW87981.1"/>
    </source>
</evidence>
<evidence type="ECO:0000256" key="2">
    <source>
        <dbReference type="SAM" id="SignalP"/>
    </source>
</evidence>
<protein>
    <submittedName>
        <fullName evidence="3">Uncharacterized protein</fullName>
    </submittedName>
</protein>
<evidence type="ECO:0000313" key="4">
    <source>
        <dbReference type="Proteomes" id="UP000663440"/>
    </source>
</evidence>
<feature type="coiled-coil region" evidence="1">
    <location>
        <begin position="284"/>
        <end position="318"/>
    </location>
</feature>
<sequence length="319" mass="35655">MKKKIIWLILLYIPLSLSAQVATTPLAGDYKIIDIGGNGGGDYTRNLILLHEMYNGTLINMNKAIGTITALRGAVGGYNRINIVEINSSSAYNSTAATIRSIDGSSSWTLKTCIYNGKKYLAVDVPYSDAYHNWGFKFSGWTNSTGENMKSIAYMINGASVNTDVLSDIQDFSANMSETHLVNNFSIMGNKVGIGTTSPDEKLTVKGKIHTQEVRVDMLGPLVPDYVFANDYKLKSLEEVENYIYENKHLPEIPSAQEIEKNGLMLAEMNMSLLKKIEELTLYMIEMKKENEIQKNLIEKQNDKILDLDKKLNQILKSK</sequence>
<keyword evidence="2" id="KW-0732">Signal</keyword>
<feature type="signal peptide" evidence="2">
    <location>
        <begin position="1"/>
        <end position="19"/>
    </location>
</feature>
<name>A0ABX7QAD3_9FLAO</name>
<proteinExistence type="predicted"/>
<accession>A0ABX7QAD3</accession>
<dbReference type="RefSeq" id="WP_207295190.1">
    <property type="nucleotide sequence ID" value="NZ_CP071448.1"/>
</dbReference>
<keyword evidence="1" id="KW-0175">Coiled coil</keyword>
<feature type="chain" id="PRO_5045737475" evidence="2">
    <location>
        <begin position="20"/>
        <end position="319"/>
    </location>
</feature>
<dbReference type="EMBL" id="CP071448">
    <property type="protein sequence ID" value="QSW87981.1"/>
    <property type="molecule type" value="Genomic_DNA"/>
</dbReference>
<gene>
    <name evidence="3" type="ORF">J0383_17105</name>
</gene>
<dbReference type="Proteomes" id="UP000663440">
    <property type="component" value="Chromosome"/>
</dbReference>
<keyword evidence="4" id="KW-1185">Reference proteome</keyword>
<reference evidence="3 4" key="1">
    <citation type="submission" date="2021-03" db="EMBL/GenBank/DDBJ databases">
        <title>Flavobacterium kribbensis sp. nov, an endophytic bacteria, isolated from soybean.</title>
        <authorList>
            <person name="Lee J."/>
            <person name="Seo J."/>
        </authorList>
    </citation>
    <scope>NUCLEOTIDE SEQUENCE [LARGE SCALE GENOMIC DNA]</scope>
    <source>
        <strain evidence="3 4">BB8</strain>
    </source>
</reference>
<evidence type="ECO:0000256" key="1">
    <source>
        <dbReference type="SAM" id="Coils"/>
    </source>
</evidence>
<organism evidence="3 4">
    <name type="scientific">Flavobacterium endoglycinae</name>
    <dbReference type="NCBI Taxonomy" id="2816357"/>
    <lineage>
        <taxon>Bacteria</taxon>
        <taxon>Pseudomonadati</taxon>
        <taxon>Bacteroidota</taxon>
        <taxon>Flavobacteriia</taxon>
        <taxon>Flavobacteriales</taxon>
        <taxon>Flavobacteriaceae</taxon>
        <taxon>Flavobacterium</taxon>
    </lineage>
</organism>